<feature type="region of interest" description="Disordered" evidence="1">
    <location>
        <begin position="28"/>
        <end position="63"/>
    </location>
</feature>
<gene>
    <name evidence="2" type="ORF">C7430_103224</name>
</gene>
<evidence type="ECO:0000313" key="2">
    <source>
        <dbReference type="EMBL" id="PWJ81270.1"/>
    </source>
</evidence>
<proteinExistence type="predicted"/>
<evidence type="ECO:0000313" key="3">
    <source>
        <dbReference type="Proteomes" id="UP000245996"/>
    </source>
</evidence>
<evidence type="ECO:0000256" key="1">
    <source>
        <dbReference type="SAM" id="MobiDB-lite"/>
    </source>
</evidence>
<sequence length="63" mass="6877">MGLGEVKFGMFGEIANRVALKKQKPARGGFFKDGARTRTKMPGAFLHRAASRDPEGEPQGWGE</sequence>
<dbReference type="Proteomes" id="UP000245996">
    <property type="component" value="Unassembled WGS sequence"/>
</dbReference>
<organism evidence="2 3">
    <name type="scientific">Enterobacter agglomerans</name>
    <name type="common">Erwinia herbicola</name>
    <name type="synonym">Pantoea agglomerans</name>
    <dbReference type="NCBI Taxonomy" id="549"/>
    <lineage>
        <taxon>Bacteria</taxon>
        <taxon>Pseudomonadati</taxon>
        <taxon>Pseudomonadota</taxon>
        <taxon>Gammaproteobacteria</taxon>
        <taxon>Enterobacterales</taxon>
        <taxon>Erwiniaceae</taxon>
        <taxon>Pantoea</taxon>
        <taxon>Pantoea agglomerans group</taxon>
    </lineage>
</organism>
<comment type="caution">
    <text evidence="2">The sequence shown here is derived from an EMBL/GenBank/DDBJ whole genome shotgun (WGS) entry which is preliminary data.</text>
</comment>
<dbReference type="AlphaFoldDB" id="A0ABD6XWJ6"/>
<accession>A0ABD6XWJ6</accession>
<name>A0ABD6XWJ6_ENTAG</name>
<reference evidence="2 3" key="1">
    <citation type="submission" date="2018-05" db="EMBL/GenBank/DDBJ databases">
        <title>Genomic Encyclopedia of Type Strains, Phase IV (KMG-V): Genome sequencing to study the core and pangenomes of soil and plant-associated prokaryotes.</title>
        <authorList>
            <person name="Whitman W."/>
        </authorList>
    </citation>
    <scope>NUCLEOTIDE SEQUENCE [LARGE SCALE GENOMIC DNA]</scope>
    <source>
        <strain evidence="2 3">PNG 92-11</strain>
    </source>
</reference>
<protein>
    <submittedName>
        <fullName evidence="2">Uncharacterized protein</fullName>
    </submittedName>
</protein>
<dbReference type="EMBL" id="QGHE01000003">
    <property type="protein sequence ID" value="PWJ81270.1"/>
    <property type="molecule type" value="Genomic_DNA"/>
</dbReference>